<reference evidence="2" key="1">
    <citation type="journal article" date="2019" name="Int. J. Syst. Evol. Microbiol.">
        <title>The Global Catalogue of Microorganisms (GCM) 10K type strain sequencing project: providing services to taxonomists for standard genome sequencing and annotation.</title>
        <authorList>
            <consortium name="The Broad Institute Genomics Platform"/>
            <consortium name="The Broad Institute Genome Sequencing Center for Infectious Disease"/>
            <person name="Wu L."/>
            <person name="Ma J."/>
        </authorList>
    </citation>
    <scope>NUCLEOTIDE SEQUENCE [LARGE SCALE GENOMIC DNA]</scope>
    <source>
        <strain evidence="2">CGMCC 4.7242</strain>
    </source>
</reference>
<dbReference type="RefSeq" id="WP_390264363.1">
    <property type="nucleotide sequence ID" value="NZ_JBHUGH010000013.1"/>
</dbReference>
<gene>
    <name evidence="1" type="ORF">ACFSGJ_16585</name>
</gene>
<proteinExistence type="predicted"/>
<name>A0ABW4S9N8_9RHOB</name>
<comment type="caution">
    <text evidence="1">The sequence shown here is derived from an EMBL/GenBank/DDBJ whole genome shotgun (WGS) entry which is preliminary data.</text>
</comment>
<accession>A0ABW4S9N8</accession>
<evidence type="ECO:0008006" key="3">
    <source>
        <dbReference type="Google" id="ProtNLM"/>
    </source>
</evidence>
<protein>
    <recommendedName>
        <fullName evidence="3">GntR family transcriptional regulator</fullName>
    </recommendedName>
</protein>
<dbReference type="EMBL" id="JBHUGH010000013">
    <property type="protein sequence ID" value="MFD1913833.1"/>
    <property type="molecule type" value="Genomic_DNA"/>
</dbReference>
<sequence>MSDDIRTAYHTALAEIRNRLPGGVPLAEDREGILRRVASEHGLSIETAREIIVDAGVAP</sequence>
<evidence type="ECO:0000313" key="2">
    <source>
        <dbReference type="Proteomes" id="UP001597353"/>
    </source>
</evidence>
<dbReference type="Proteomes" id="UP001597353">
    <property type="component" value="Unassembled WGS sequence"/>
</dbReference>
<organism evidence="1 2">
    <name type="scientific">Halodurantibacterium flavum</name>
    <dbReference type="NCBI Taxonomy" id="1382802"/>
    <lineage>
        <taxon>Bacteria</taxon>
        <taxon>Pseudomonadati</taxon>
        <taxon>Pseudomonadota</taxon>
        <taxon>Alphaproteobacteria</taxon>
        <taxon>Rhodobacterales</taxon>
        <taxon>Paracoccaceae</taxon>
        <taxon>Halodurantibacterium</taxon>
    </lineage>
</organism>
<keyword evidence="2" id="KW-1185">Reference proteome</keyword>
<evidence type="ECO:0000313" key="1">
    <source>
        <dbReference type="EMBL" id="MFD1913833.1"/>
    </source>
</evidence>